<protein>
    <submittedName>
        <fullName evidence="3">Uncharacterized protein</fullName>
    </submittedName>
</protein>
<evidence type="ECO:0000313" key="4">
    <source>
        <dbReference type="Proteomes" id="UP000324585"/>
    </source>
</evidence>
<organism evidence="3 4">
    <name type="scientific">Porphyridium purpureum</name>
    <name type="common">Red alga</name>
    <name type="synonym">Porphyridium cruentum</name>
    <dbReference type="NCBI Taxonomy" id="35688"/>
    <lineage>
        <taxon>Eukaryota</taxon>
        <taxon>Rhodophyta</taxon>
        <taxon>Bangiophyceae</taxon>
        <taxon>Porphyridiales</taxon>
        <taxon>Porphyridiaceae</taxon>
        <taxon>Porphyridium</taxon>
    </lineage>
</organism>
<dbReference type="Proteomes" id="UP000324585">
    <property type="component" value="Unassembled WGS sequence"/>
</dbReference>
<feature type="chain" id="PRO_5023828869" evidence="2">
    <location>
        <begin position="28"/>
        <end position="742"/>
    </location>
</feature>
<feature type="signal peptide" evidence="2">
    <location>
        <begin position="1"/>
        <end position="27"/>
    </location>
</feature>
<feature type="compositionally biased region" description="Low complexity" evidence="1">
    <location>
        <begin position="570"/>
        <end position="601"/>
    </location>
</feature>
<proteinExistence type="predicted"/>
<gene>
    <name evidence="3" type="ORF">FVE85_9084</name>
</gene>
<feature type="region of interest" description="Disordered" evidence="1">
    <location>
        <begin position="570"/>
        <end position="714"/>
    </location>
</feature>
<accession>A0A5J4YPL6</accession>
<dbReference type="EMBL" id="VRMN01000008">
    <property type="protein sequence ID" value="KAA8492812.1"/>
    <property type="molecule type" value="Genomic_DNA"/>
</dbReference>
<dbReference type="AlphaFoldDB" id="A0A5J4YPL6"/>
<comment type="caution">
    <text evidence="3">The sequence shown here is derived from an EMBL/GenBank/DDBJ whole genome shotgun (WGS) entry which is preliminary data.</text>
</comment>
<evidence type="ECO:0000256" key="2">
    <source>
        <dbReference type="SAM" id="SignalP"/>
    </source>
</evidence>
<keyword evidence="4" id="KW-1185">Reference proteome</keyword>
<feature type="compositionally biased region" description="Low complexity" evidence="1">
    <location>
        <begin position="695"/>
        <end position="713"/>
    </location>
</feature>
<sequence length="742" mass="76983">MAVARLLPRRVVVLLGTLMLISSAGHAFFQTSMTDDEAERPAARVQDENSVFRAKSAAPLEDIRVCAVDVRKYNLRSTGPQLASESVLWSNCLNQLASRKGEYGCGDELIFLVKFDRKYGNPESSQYDAIFHLWANSVTPNDGIGFEYVVSAGPNSGDPAHTAGSDLVVLHDVDGPFAGKQEIMSTFRFAVLDIPQGTTAVIRIKLKLTCRPYAQTYQNQQSVKLVSLVGTMDAASVDFGVTGKTDGVEEYFPQIRSGTVPSFVRDVLGALTPWLSIENLGVRSDKSCEAAQPLVAIEKGERIKHCISVENKGTQNAVDVVLEDYGFGDGTTPTLIPGLPDVIPAGATVATAYISEIDDAGADKILVEVRSTSDPAVSASSSLLVSVSEVTSAAVADAATPTSVPNGVLVQMNLTLSDCADESPSPAVLIGFVGDSVTSCVRITNDSPDPFTVTAASNAPHDMLGILLQPGDSYFGQESTLIEENSSGSIVFDVVVETDTGLVGETHATLLIGTNSAEPEYCWGVLVDTGATCYREVTSLNEKGIEVTECQARPCNPSYRCVSLDPTTVPVPATSSTPTSAPTPANPGTTTGTTDVAPTPGLTLSPSAPTATNSPVPATSATYPPPADTGSAPSGETAPPGPIVYETLAPTASTPLPSYGAPAPTGTSTSTTSGPGSSSGTPTETGAPRGSEEITSGSVPGTSSGSTTTTQSTVLLEKRATTSLDSNCELKTGSGYVLVTAE</sequence>
<reference evidence="4" key="1">
    <citation type="journal article" date="2019" name="Nat. Commun.">
        <title>Expansion of phycobilisome linker gene families in mesophilic red algae.</title>
        <authorList>
            <person name="Lee J."/>
            <person name="Kim D."/>
            <person name="Bhattacharya D."/>
            <person name="Yoon H.S."/>
        </authorList>
    </citation>
    <scope>NUCLEOTIDE SEQUENCE [LARGE SCALE GENOMIC DNA]</scope>
    <source>
        <strain evidence="4">CCMP 1328</strain>
    </source>
</reference>
<name>A0A5J4YPL6_PORPP</name>
<feature type="compositionally biased region" description="Polar residues" evidence="1">
    <location>
        <begin position="602"/>
        <end position="622"/>
    </location>
</feature>
<evidence type="ECO:0000256" key="1">
    <source>
        <dbReference type="SAM" id="MobiDB-lite"/>
    </source>
</evidence>
<keyword evidence="2" id="KW-0732">Signal</keyword>
<evidence type="ECO:0000313" key="3">
    <source>
        <dbReference type="EMBL" id="KAA8492812.1"/>
    </source>
</evidence>
<feature type="compositionally biased region" description="Low complexity" evidence="1">
    <location>
        <begin position="660"/>
        <end position="688"/>
    </location>
</feature>